<keyword evidence="2" id="KW-1185">Reference proteome</keyword>
<evidence type="ECO:0000313" key="1">
    <source>
        <dbReference type="EMBL" id="KAB7493691.1"/>
    </source>
</evidence>
<dbReference type="Proteomes" id="UP000326759">
    <property type="component" value="Unassembled WGS sequence"/>
</dbReference>
<organism evidence="1 2">
    <name type="scientific">Armadillidium nasatum</name>
    <dbReference type="NCBI Taxonomy" id="96803"/>
    <lineage>
        <taxon>Eukaryota</taxon>
        <taxon>Metazoa</taxon>
        <taxon>Ecdysozoa</taxon>
        <taxon>Arthropoda</taxon>
        <taxon>Crustacea</taxon>
        <taxon>Multicrustacea</taxon>
        <taxon>Malacostraca</taxon>
        <taxon>Eumalacostraca</taxon>
        <taxon>Peracarida</taxon>
        <taxon>Isopoda</taxon>
        <taxon>Oniscidea</taxon>
        <taxon>Crinocheta</taxon>
        <taxon>Armadillidiidae</taxon>
        <taxon>Armadillidium</taxon>
    </lineage>
</organism>
<dbReference type="EMBL" id="SEYY01025070">
    <property type="protein sequence ID" value="KAB7493691.1"/>
    <property type="molecule type" value="Genomic_DNA"/>
</dbReference>
<proteinExistence type="predicted"/>
<reference evidence="1 2" key="1">
    <citation type="journal article" date="2019" name="PLoS Biol.">
        <title>Sex chromosomes control vertical transmission of feminizing Wolbachia symbionts in an isopod.</title>
        <authorList>
            <person name="Becking T."/>
            <person name="Chebbi M.A."/>
            <person name="Giraud I."/>
            <person name="Moumen B."/>
            <person name="Laverre T."/>
            <person name="Caubet Y."/>
            <person name="Peccoud J."/>
            <person name="Gilbert C."/>
            <person name="Cordaux R."/>
        </authorList>
    </citation>
    <scope>NUCLEOTIDE SEQUENCE [LARGE SCALE GENOMIC DNA]</scope>
    <source>
        <strain evidence="1">ANa2</strain>
        <tissue evidence="1">Whole body excluding digestive tract and cuticle</tissue>
    </source>
</reference>
<comment type="caution">
    <text evidence="1">The sequence shown here is derived from an EMBL/GenBank/DDBJ whole genome shotgun (WGS) entry which is preliminary data.</text>
</comment>
<accession>A0A5N5SHD1</accession>
<protein>
    <submittedName>
        <fullName evidence="1">Uncharacterized protein</fullName>
    </submittedName>
</protein>
<name>A0A5N5SHD1_9CRUS</name>
<dbReference type="AlphaFoldDB" id="A0A5N5SHD1"/>
<sequence length="81" mass="9230">MSFMSSEETNQNKDNCPKLVDRTIKVSNITRGVPLRKPHFKATDLSQVNENQGNENIFKKEMKSAVEQFSKCDKSINGKCH</sequence>
<evidence type="ECO:0000313" key="2">
    <source>
        <dbReference type="Proteomes" id="UP000326759"/>
    </source>
</evidence>
<gene>
    <name evidence="1" type="ORF">Anas_11359</name>
</gene>